<dbReference type="GO" id="GO:0004222">
    <property type="term" value="F:metalloendopeptidase activity"/>
    <property type="evidence" value="ECO:0007669"/>
    <property type="project" value="InterPro"/>
</dbReference>
<dbReference type="WBParaSite" id="GPUH_0001905701-mRNA-1">
    <property type="protein sequence ID" value="GPUH_0001905701-mRNA-1"/>
    <property type="gene ID" value="GPUH_0001905701"/>
</dbReference>
<dbReference type="GO" id="GO:0006515">
    <property type="term" value="P:protein quality control for misfolded or incompletely synthesized proteins"/>
    <property type="evidence" value="ECO:0007669"/>
    <property type="project" value="TreeGrafter"/>
</dbReference>
<dbReference type="InterPro" id="IPR037219">
    <property type="entry name" value="Peptidase_M41-like"/>
</dbReference>
<dbReference type="Proteomes" id="UP000271098">
    <property type="component" value="Unassembled WGS sequence"/>
</dbReference>
<keyword evidence="5" id="KW-0479">Metal-binding</keyword>
<keyword evidence="9" id="KW-0067">ATP-binding</keyword>
<dbReference type="GO" id="GO:0016887">
    <property type="term" value="F:ATP hydrolysis activity"/>
    <property type="evidence" value="ECO:0007669"/>
    <property type="project" value="InterPro"/>
</dbReference>
<dbReference type="FunFam" id="1.10.8.60:FF:000001">
    <property type="entry name" value="ATP-dependent zinc metalloprotease FtsH"/>
    <property type="match status" value="1"/>
</dbReference>
<dbReference type="GO" id="GO:0004176">
    <property type="term" value="F:ATP-dependent peptidase activity"/>
    <property type="evidence" value="ECO:0007669"/>
    <property type="project" value="InterPro"/>
</dbReference>
<dbReference type="EMBL" id="UYRT01087796">
    <property type="protein sequence ID" value="VDN33007.1"/>
    <property type="molecule type" value="Genomic_DNA"/>
</dbReference>
<evidence type="ECO:0000256" key="2">
    <source>
        <dbReference type="ARBA" id="ARBA00010044"/>
    </source>
</evidence>
<organism evidence="15">
    <name type="scientific">Gongylonema pulchrum</name>
    <dbReference type="NCBI Taxonomy" id="637853"/>
    <lineage>
        <taxon>Eukaryota</taxon>
        <taxon>Metazoa</taxon>
        <taxon>Ecdysozoa</taxon>
        <taxon>Nematoda</taxon>
        <taxon>Chromadorea</taxon>
        <taxon>Rhabditida</taxon>
        <taxon>Spirurina</taxon>
        <taxon>Spiruromorpha</taxon>
        <taxon>Spiruroidea</taxon>
        <taxon>Gongylonematidae</taxon>
        <taxon>Gongylonema</taxon>
    </lineage>
</organism>
<protein>
    <submittedName>
        <fullName evidence="15">AAA domain-containing protein</fullName>
    </submittedName>
</protein>
<dbReference type="PANTHER" id="PTHR23076:SF97">
    <property type="entry name" value="ATP-DEPENDENT ZINC METALLOPROTEASE YME1L1"/>
    <property type="match status" value="1"/>
</dbReference>
<keyword evidence="8" id="KW-0482">Metalloprotease</keyword>
<evidence type="ECO:0000256" key="9">
    <source>
        <dbReference type="RuleBase" id="RU003651"/>
    </source>
</evidence>
<dbReference type="InterPro" id="IPR000642">
    <property type="entry name" value="Peptidase_M41"/>
</dbReference>
<keyword evidence="14" id="KW-1185">Reference proteome</keyword>
<dbReference type="GO" id="GO:0005743">
    <property type="term" value="C:mitochondrial inner membrane"/>
    <property type="evidence" value="ECO:0007669"/>
    <property type="project" value="TreeGrafter"/>
</dbReference>
<dbReference type="Gene3D" id="1.10.8.60">
    <property type="match status" value="1"/>
</dbReference>
<reference evidence="13 14" key="2">
    <citation type="submission" date="2018-11" db="EMBL/GenBank/DDBJ databases">
        <authorList>
            <consortium name="Pathogen Informatics"/>
        </authorList>
    </citation>
    <scope>NUCLEOTIDE SEQUENCE [LARGE SCALE GENOMIC DNA]</scope>
</reference>
<dbReference type="Gene3D" id="3.40.50.300">
    <property type="entry name" value="P-loop containing nucleotide triphosphate hydrolases"/>
    <property type="match status" value="1"/>
</dbReference>
<gene>
    <name evidence="13" type="ORF">GPUH_LOCUS19034</name>
</gene>
<dbReference type="SUPFAM" id="SSF52540">
    <property type="entry name" value="P-loop containing nucleoside triphosphate hydrolases"/>
    <property type="match status" value="1"/>
</dbReference>
<evidence type="ECO:0000256" key="4">
    <source>
        <dbReference type="ARBA" id="ARBA00022670"/>
    </source>
</evidence>
<dbReference type="PANTHER" id="PTHR23076">
    <property type="entry name" value="METALLOPROTEASE M41 FTSH"/>
    <property type="match status" value="1"/>
</dbReference>
<evidence type="ECO:0000256" key="1">
    <source>
        <dbReference type="ARBA" id="ARBA00001947"/>
    </source>
</evidence>
<comment type="similarity">
    <text evidence="3">In the N-terminal section; belongs to the AAA ATPase family.</text>
</comment>
<evidence type="ECO:0000259" key="11">
    <source>
        <dbReference type="Pfam" id="PF01434"/>
    </source>
</evidence>
<evidence type="ECO:0000256" key="3">
    <source>
        <dbReference type="ARBA" id="ARBA00010550"/>
    </source>
</evidence>
<evidence type="ECO:0000313" key="14">
    <source>
        <dbReference type="Proteomes" id="UP000271098"/>
    </source>
</evidence>
<dbReference type="InterPro" id="IPR003959">
    <property type="entry name" value="ATPase_AAA_core"/>
</dbReference>
<dbReference type="Pfam" id="PF17862">
    <property type="entry name" value="AAA_lid_3"/>
    <property type="match status" value="1"/>
</dbReference>
<keyword evidence="7" id="KW-0862">Zinc</keyword>
<feature type="domain" description="Peptidase M41" evidence="11">
    <location>
        <begin position="188"/>
        <end position="231"/>
    </location>
</feature>
<keyword evidence="9" id="KW-0547">Nucleotide-binding</keyword>
<accession>A0A183EDJ1</accession>
<dbReference type="PROSITE" id="PS00674">
    <property type="entry name" value="AAA"/>
    <property type="match status" value="1"/>
</dbReference>
<dbReference type="InterPro" id="IPR003960">
    <property type="entry name" value="ATPase_AAA_CS"/>
</dbReference>
<dbReference type="OrthoDB" id="1413014at2759"/>
<dbReference type="AlphaFoldDB" id="A0A183EDJ1"/>
<evidence type="ECO:0000256" key="8">
    <source>
        <dbReference type="ARBA" id="ARBA00023049"/>
    </source>
</evidence>
<evidence type="ECO:0000256" key="6">
    <source>
        <dbReference type="ARBA" id="ARBA00022801"/>
    </source>
</evidence>
<evidence type="ECO:0000313" key="15">
    <source>
        <dbReference type="WBParaSite" id="GPUH_0001905701-mRNA-1"/>
    </source>
</evidence>
<evidence type="ECO:0000256" key="5">
    <source>
        <dbReference type="ARBA" id="ARBA00022723"/>
    </source>
</evidence>
<evidence type="ECO:0000259" key="10">
    <source>
        <dbReference type="Pfam" id="PF00004"/>
    </source>
</evidence>
<dbReference type="GO" id="GO:0007005">
    <property type="term" value="P:mitochondrion organization"/>
    <property type="evidence" value="ECO:0007669"/>
    <property type="project" value="TreeGrafter"/>
</dbReference>
<dbReference type="GO" id="GO:0005524">
    <property type="term" value="F:ATP binding"/>
    <property type="evidence" value="ECO:0007669"/>
    <property type="project" value="UniProtKB-KW"/>
</dbReference>
<comment type="similarity">
    <text evidence="2">In the C-terminal section; belongs to the peptidase M41 family.</text>
</comment>
<dbReference type="SUPFAM" id="SSF140990">
    <property type="entry name" value="FtsH protease domain-like"/>
    <property type="match status" value="1"/>
</dbReference>
<proteinExistence type="inferred from homology"/>
<dbReference type="GO" id="GO:0046872">
    <property type="term" value="F:metal ion binding"/>
    <property type="evidence" value="ECO:0007669"/>
    <property type="project" value="UniProtKB-KW"/>
</dbReference>
<name>A0A183EDJ1_9BILA</name>
<dbReference type="InterPro" id="IPR041569">
    <property type="entry name" value="AAA_lid_3"/>
</dbReference>
<reference evidence="15" key="1">
    <citation type="submission" date="2016-06" db="UniProtKB">
        <authorList>
            <consortium name="WormBaseParasite"/>
        </authorList>
    </citation>
    <scope>IDENTIFICATION</scope>
</reference>
<evidence type="ECO:0000313" key="13">
    <source>
        <dbReference type="EMBL" id="VDN33007.1"/>
    </source>
</evidence>
<comment type="cofactor">
    <cofactor evidence="1">
        <name>Zn(2+)</name>
        <dbReference type="ChEBI" id="CHEBI:29105"/>
    </cofactor>
</comment>
<feature type="domain" description="AAA ATPase AAA+ lid" evidence="12">
    <location>
        <begin position="127"/>
        <end position="171"/>
    </location>
</feature>
<dbReference type="Gene3D" id="1.20.58.760">
    <property type="entry name" value="Peptidase M41"/>
    <property type="match status" value="1"/>
</dbReference>
<feature type="domain" description="ATPase AAA-type core" evidence="10">
    <location>
        <begin position="15"/>
        <end position="94"/>
    </location>
</feature>
<evidence type="ECO:0000256" key="7">
    <source>
        <dbReference type="ARBA" id="ARBA00022833"/>
    </source>
</evidence>
<keyword evidence="6" id="KW-0378">Hydrolase</keyword>
<dbReference type="Pfam" id="PF00004">
    <property type="entry name" value="AAA"/>
    <property type="match status" value="1"/>
</dbReference>
<sequence length="232" mass="25371">GISEIVASNLIDSARAKEKAPCIIFIDEIDSVGSKRVTDAMHPHANQTVNQLLAEMDGFNPNEGVIVIGATNRVSDLDPALLRPGRFDVQVQVSYPDLEGRKEIVQICYNTRYLSRLYLNKITAAEDVDGDIIARETTGFTGAEIENMINQAALKAVADGFTKVSMAHIEEAKDRVMMGPARMRGRLPDEEANRITAFHEAGHTLVSIYTKYATPVHKVTIIPRGSALGHVS</sequence>
<dbReference type="InterPro" id="IPR027417">
    <property type="entry name" value="P-loop_NTPase"/>
</dbReference>
<keyword evidence="4" id="KW-0645">Protease</keyword>
<comment type="similarity">
    <text evidence="9">Belongs to the AAA ATPase family.</text>
</comment>
<evidence type="ECO:0000259" key="12">
    <source>
        <dbReference type="Pfam" id="PF17862"/>
    </source>
</evidence>
<dbReference type="Pfam" id="PF01434">
    <property type="entry name" value="Peptidase_M41"/>
    <property type="match status" value="1"/>
</dbReference>